<sequence length="276" mass="31959">MKKRIDVIATKESFHNLSSFTDVEELNKAVRTYRDTIRLSIKRTDVQSKLVTLLEILKRHSCKYVGVSFLCKSSIAEIMGVSYKTVQRLMTKLVTLRMIKQIAMKRKKDMRQTSNAIIIQPIVNEVSHKHPAETTKKCPTVKTTTKTLKQKIKDINKRNADSADTTPKKNVQQTNFFAHWVPERFASLASSYYSKAKTIQEFWRVVKQCNRVVNYTTGQTAFDKEQELLIGVQAMKEFAMKIKDGVRMKNGKFAYFNGIVNNLMDKYYFEPEFIMA</sequence>
<evidence type="ECO:0000313" key="1">
    <source>
        <dbReference type="EMBL" id="TKI87122.1"/>
    </source>
</evidence>
<gene>
    <name evidence="1" type="ORF">FC701_03090</name>
</gene>
<reference evidence="1 2" key="1">
    <citation type="journal article" date="2019" name="Environ. Microbiol.">
        <title>An active ?-lactamase is a part of an orchestrated cell wall stress resistance network of Bacillus subtilis and related rhizosphere species.</title>
        <authorList>
            <person name="Bucher T."/>
            <person name="Keren-Paz A."/>
            <person name="Hausser J."/>
            <person name="Olender T."/>
            <person name="Cytryn E."/>
            <person name="Kolodkin-Gal I."/>
        </authorList>
    </citation>
    <scope>NUCLEOTIDE SEQUENCE [LARGE SCALE GENOMIC DNA]</scope>
    <source>
        <strain evidence="1 2">I186</strain>
    </source>
</reference>
<dbReference type="RefSeq" id="WP_137056965.1">
    <property type="nucleotide sequence ID" value="NZ_SZOD01000065.1"/>
</dbReference>
<dbReference type="InterPro" id="IPR036388">
    <property type="entry name" value="WH-like_DNA-bd_sf"/>
</dbReference>
<name>A0A4U3AHP7_BACMY</name>
<proteinExistence type="predicted"/>
<comment type="caution">
    <text evidence="1">The sequence shown here is derived from an EMBL/GenBank/DDBJ whole genome shotgun (WGS) entry which is preliminary data.</text>
</comment>
<protein>
    <submittedName>
        <fullName evidence="1">Helix-turn-helix domain-containing protein</fullName>
    </submittedName>
</protein>
<organism evidence="1 2">
    <name type="scientific">Bacillus mycoides</name>
    <dbReference type="NCBI Taxonomy" id="1405"/>
    <lineage>
        <taxon>Bacteria</taxon>
        <taxon>Bacillati</taxon>
        <taxon>Bacillota</taxon>
        <taxon>Bacilli</taxon>
        <taxon>Bacillales</taxon>
        <taxon>Bacillaceae</taxon>
        <taxon>Bacillus</taxon>
        <taxon>Bacillus cereus group</taxon>
    </lineage>
</organism>
<dbReference type="Gene3D" id="1.10.10.10">
    <property type="entry name" value="Winged helix-like DNA-binding domain superfamily/Winged helix DNA-binding domain"/>
    <property type="match status" value="1"/>
</dbReference>
<dbReference type="AlphaFoldDB" id="A0A4U3AHP7"/>
<dbReference type="Proteomes" id="UP000305524">
    <property type="component" value="Unassembled WGS sequence"/>
</dbReference>
<accession>A0A4U3AHP7</accession>
<dbReference type="EMBL" id="SZOD01000065">
    <property type="protein sequence ID" value="TKI87122.1"/>
    <property type="molecule type" value="Genomic_DNA"/>
</dbReference>
<evidence type="ECO:0000313" key="2">
    <source>
        <dbReference type="Proteomes" id="UP000305524"/>
    </source>
</evidence>